<dbReference type="InterPro" id="IPR036410">
    <property type="entry name" value="HSP_DnaJ_Cys-rich_dom_sf"/>
</dbReference>
<protein>
    <recommendedName>
        <fullName evidence="4">Protein SPA, chloroplastic</fullName>
    </recommendedName>
</protein>
<dbReference type="GeneID" id="112274693"/>
<dbReference type="PANTHER" id="PTHR15852:SF27">
    <property type="entry name" value="PROTEIN DISULFIDE-ISOMERASE LQY1, CHLOROPLASTIC"/>
    <property type="match status" value="1"/>
</dbReference>
<sequence length="172" mass="18034">MASSLACRCPCGVSLVLSSASATPSLTTSLLPQLGANFSENGLRLTSRARRGNSSSLVVRSVELDQDTLVAISVGVTGLAVGIGVPIFYESQVKSSETRENDQPCFPCKGTGSQVCRFCVGAGNITVELGGGEREVSKCINCEGSGALTCTTCQGNGIQPRYLDRREYKDDD</sequence>
<dbReference type="OrthoDB" id="4733at2759"/>
<keyword evidence="3" id="KW-1185">Reference proteome</keyword>
<dbReference type="EnsemblPlants" id="Pp3c22_16100V3.1">
    <property type="protein sequence ID" value="PAC:32904790.CDS.1"/>
    <property type="gene ID" value="Pp3c22_16100"/>
</dbReference>
<dbReference type="PaxDb" id="3218-PP1S71_89V6.1"/>
<accession>A0A2K1INN5</accession>
<reference evidence="1 3" key="2">
    <citation type="journal article" date="2018" name="Plant J.">
        <title>The Physcomitrella patens chromosome-scale assembly reveals moss genome structure and evolution.</title>
        <authorList>
            <person name="Lang D."/>
            <person name="Ullrich K.K."/>
            <person name="Murat F."/>
            <person name="Fuchs J."/>
            <person name="Jenkins J."/>
            <person name="Haas F.B."/>
            <person name="Piednoel M."/>
            <person name="Gundlach H."/>
            <person name="Van Bel M."/>
            <person name="Meyberg R."/>
            <person name="Vives C."/>
            <person name="Morata J."/>
            <person name="Symeonidi A."/>
            <person name="Hiss M."/>
            <person name="Muchero W."/>
            <person name="Kamisugi Y."/>
            <person name="Saleh O."/>
            <person name="Blanc G."/>
            <person name="Decker E.L."/>
            <person name="van Gessel N."/>
            <person name="Grimwood J."/>
            <person name="Hayes R.D."/>
            <person name="Graham S.W."/>
            <person name="Gunter L.E."/>
            <person name="McDaniel S.F."/>
            <person name="Hoernstein S.N.W."/>
            <person name="Larsson A."/>
            <person name="Li F.W."/>
            <person name="Perroud P.F."/>
            <person name="Phillips J."/>
            <person name="Ranjan P."/>
            <person name="Rokshar D.S."/>
            <person name="Rothfels C.J."/>
            <person name="Schneider L."/>
            <person name="Shu S."/>
            <person name="Stevenson D.W."/>
            <person name="Thummler F."/>
            <person name="Tillich M."/>
            <person name="Villarreal Aguilar J.C."/>
            <person name="Widiez T."/>
            <person name="Wong G.K."/>
            <person name="Wymore A."/>
            <person name="Zhang Y."/>
            <person name="Zimmer A.D."/>
            <person name="Quatrano R.S."/>
            <person name="Mayer K.F.X."/>
            <person name="Goodstein D."/>
            <person name="Casacuberta J.M."/>
            <person name="Vandepoele K."/>
            <person name="Reski R."/>
            <person name="Cuming A.C."/>
            <person name="Tuskan G.A."/>
            <person name="Maumus F."/>
            <person name="Salse J."/>
            <person name="Schmutz J."/>
            <person name="Rensing S.A."/>
        </authorList>
    </citation>
    <scope>NUCLEOTIDE SEQUENCE [LARGE SCALE GENOMIC DNA]</scope>
    <source>
        <strain evidence="2 3">cv. Gransden 2004</strain>
    </source>
</reference>
<dbReference type="RefSeq" id="XP_024360142.1">
    <property type="nucleotide sequence ID" value="XM_024504374.2"/>
</dbReference>
<organism evidence="1">
    <name type="scientific">Physcomitrium patens</name>
    <name type="common">Spreading-leaved earth moss</name>
    <name type="synonym">Physcomitrella patens</name>
    <dbReference type="NCBI Taxonomy" id="3218"/>
    <lineage>
        <taxon>Eukaryota</taxon>
        <taxon>Viridiplantae</taxon>
        <taxon>Streptophyta</taxon>
        <taxon>Embryophyta</taxon>
        <taxon>Bryophyta</taxon>
        <taxon>Bryophytina</taxon>
        <taxon>Bryopsida</taxon>
        <taxon>Funariidae</taxon>
        <taxon>Funariales</taxon>
        <taxon>Funariaceae</taxon>
        <taxon>Physcomitrium</taxon>
    </lineage>
</organism>
<dbReference type="SUPFAM" id="SSF57938">
    <property type="entry name" value="DnaJ/Hsp40 cysteine-rich domain"/>
    <property type="match status" value="1"/>
</dbReference>
<evidence type="ECO:0000313" key="3">
    <source>
        <dbReference type="Proteomes" id="UP000006727"/>
    </source>
</evidence>
<dbReference type="STRING" id="3218.A0A2K1INN5"/>
<evidence type="ECO:0000313" key="2">
    <source>
        <dbReference type="EnsemblPlants" id="PAC:32904790.CDS.1"/>
    </source>
</evidence>
<name>A0A2K1INN5_PHYPA</name>
<dbReference type="InterPro" id="IPR035272">
    <property type="entry name" value="DUF5351"/>
</dbReference>
<dbReference type="AlphaFoldDB" id="A0A2K1INN5"/>
<reference evidence="2" key="3">
    <citation type="submission" date="2020-12" db="UniProtKB">
        <authorList>
            <consortium name="EnsemblPlants"/>
        </authorList>
    </citation>
    <scope>IDENTIFICATION</scope>
</reference>
<evidence type="ECO:0008006" key="4">
    <source>
        <dbReference type="Google" id="ProtNLM"/>
    </source>
</evidence>
<proteinExistence type="predicted"/>
<dbReference type="Gramene" id="Pp3c22_16100V3.1">
    <property type="protein sequence ID" value="PAC:32904790.CDS.1"/>
    <property type="gene ID" value="Pp3c22_16100"/>
</dbReference>
<dbReference type="Pfam" id="PF17302">
    <property type="entry name" value="DUF5351"/>
    <property type="match status" value="1"/>
</dbReference>
<reference evidence="1 3" key="1">
    <citation type="journal article" date="2008" name="Science">
        <title>The Physcomitrella genome reveals evolutionary insights into the conquest of land by plants.</title>
        <authorList>
            <person name="Rensing S."/>
            <person name="Lang D."/>
            <person name="Zimmer A."/>
            <person name="Terry A."/>
            <person name="Salamov A."/>
            <person name="Shapiro H."/>
            <person name="Nishiyama T."/>
            <person name="Perroud P.-F."/>
            <person name="Lindquist E."/>
            <person name="Kamisugi Y."/>
            <person name="Tanahashi T."/>
            <person name="Sakakibara K."/>
            <person name="Fujita T."/>
            <person name="Oishi K."/>
            <person name="Shin-I T."/>
            <person name="Kuroki Y."/>
            <person name="Toyoda A."/>
            <person name="Suzuki Y."/>
            <person name="Hashimoto A."/>
            <person name="Yamaguchi K."/>
            <person name="Sugano A."/>
            <person name="Kohara Y."/>
            <person name="Fujiyama A."/>
            <person name="Anterola A."/>
            <person name="Aoki S."/>
            <person name="Ashton N."/>
            <person name="Barbazuk W.B."/>
            <person name="Barker E."/>
            <person name="Bennetzen J."/>
            <person name="Bezanilla M."/>
            <person name="Blankenship R."/>
            <person name="Cho S.H."/>
            <person name="Dutcher S."/>
            <person name="Estelle M."/>
            <person name="Fawcett J.A."/>
            <person name="Gundlach H."/>
            <person name="Hanada K."/>
            <person name="Heyl A."/>
            <person name="Hicks K.A."/>
            <person name="Hugh J."/>
            <person name="Lohr M."/>
            <person name="Mayer K."/>
            <person name="Melkozernov A."/>
            <person name="Murata T."/>
            <person name="Nelson D."/>
            <person name="Pils B."/>
            <person name="Prigge M."/>
            <person name="Reiss B."/>
            <person name="Renner T."/>
            <person name="Rombauts S."/>
            <person name="Rushton P."/>
            <person name="Sanderfoot A."/>
            <person name="Schween G."/>
            <person name="Shiu S.-H."/>
            <person name="Stueber K."/>
            <person name="Theodoulou F.L."/>
            <person name="Tu H."/>
            <person name="Van de Peer Y."/>
            <person name="Verrier P.J."/>
            <person name="Waters E."/>
            <person name="Wood A."/>
            <person name="Yang L."/>
            <person name="Cove D."/>
            <person name="Cuming A."/>
            <person name="Hasebe M."/>
            <person name="Lucas S."/>
            <person name="Mishler D.B."/>
            <person name="Reski R."/>
            <person name="Grigoriev I."/>
            <person name="Quatrano R.S."/>
            <person name="Boore J.L."/>
        </authorList>
    </citation>
    <scope>NUCLEOTIDE SEQUENCE [LARGE SCALE GENOMIC DNA]</scope>
    <source>
        <strain evidence="2 3">cv. Gransden 2004</strain>
    </source>
</reference>
<dbReference type="EMBL" id="ABEU02000022">
    <property type="protein sequence ID" value="PNR30892.1"/>
    <property type="molecule type" value="Genomic_DNA"/>
</dbReference>
<dbReference type="PANTHER" id="PTHR15852">
    <property type="entry name" value="PLASTID TRANSCRIPTIONALLY ACTIVE PROTEIN"/>
    <property type="match status" value="1"/>
</dbReference>
<dbReference type="Proteomes" id="UP000006727">
    <property type="component" value="Chromosome 22"/>
</dbReference>
<gene>
    <name evidence="2" type="primary">LOC112274693</name>
    <name evidence="1" type="ORF">PHYPA_027208</name>
</gene>
<evidence type="ECO:0000313" key="1">
    <source>
        <dbReference type="EMBL" id="PNR30892.1"/>
    </source>
</evidence>